<evidence type="ECO:0000256" key="1">
    <source>
        <dbReference type="SAM" id="Phobius"/>
    </source>
</evidence>
<protein>
    <submittedName>
        <fullName evidence="2">Uncharacterized protein</fullName>
    </submittedName>
</protein>
<gene>
    <name evidence="2" type="ORF">MONAX_5E009659</name>
</gene>
<name>A0A5E4C2C9_MARMO</name>
<dbReference type="AlphaFoldDB" id="A0A5E4C2C9"/>
<keyword evidence="1" id="KW-0812">Transmembrane</keyword>
<keyword evidence="3" id="KW-1185">Reference proteome</keyword>
<keyword evidence="1" id="KW-0472">Membrane</keyword>
<dbReference type="EMBL" id="CABDUW010000800">
    <property type="protein sequence ID" value="VTJ75420.1"/>
    <property type="molecule type" value="Genomic_DNA"/>
</dbReference>
<sequence>MVASSDYSSQHPSLTLSCGSELVCREQALHEIHRSPVFSISIGNALLIFGAGLKVVLMWVSP</sequence>
<keyword evidence="1" id="KW-1133">Transmembrane helix</keyword>
<feature type="transmembrane region" description="Helical" evidence="1">
    <location>
        <begin position="37"/>
        <end position="60"/>
    </location>
</feature>
<accession>A0A5E4C2C9</accession>
<reference evidence="2" key="1">
    <citation type="submission" date="2019-04" db="EMBL/GenBank/DDBJ databases">
        <authorList>
            <person name="Alioto T."/>
            <person name="Alioto T."/>
        </authorList>
    </citation>
    <scope>NUCLEOTIDE SEQUENCE [LARGE SCALE GENOMIC DNA]</scope>
</reference>
<dbReference type="Proteomes" id="UP000335636">
    <property type="component" value="Unassembled WGS sequence"/>
</dbReference>
<comment type="caution">
    <text evidence="2">The sequence shown here is derived from an EMBL/GenBank/DDBJ whole genome shotgun (WGS) entry which is preliminary data.</text>
</comment>
<evidence type="ECO:0000313" key="3">
    <source>
        <dbReference type="Proteomes" id="UP000335636"/>
    </source>
</evidence>
<evidence type="ECO:0000313" key="2">
    <source>
        <dbReference type="EMBL" id="VTJ75420.1"/>
    </source>
</evidence>
<feature type="non-terminal residue" evidence="2">
    <location>
        <position position="62"/>
    </location>
</feature>
<proteinExistence type="predicted"/>
<organism evidence="2 3">
    <name type="scientific">Marmota monax</name>
    <name type="common">Woodchuck</name>
    <dbReference type="NCBI Taxonomy" id="9995"/>
    <lineage>
        <taxon>Eukaryota</taxon>
        <taxon>Metazoa</taxon>
        <taxon>Chordata</taxon>
        <taxon>Craniata</taxon>
        <taxon>Vertebrata</taxon>
        <taxon>Euteleostomi</taxon>
        <taxon>Mammalia</taxon>
        <taxon>Eutheria</taxon>
        <taxon>Euarchontoglires</taxon>
        <taxon>Glires</taxon>
        <taxon>Rodentia</taxon>
        <taxon>Sciuromorpha</taxon>
        <taxon>Sciuridae</taxon>
        <taxon>Xerinae</taxon>
        <taxon>Marmotini</taxon>
        <taxon>Marmota</taxon>
    </lineage>
</organism>